<sequence length="135" mass="15847">MNTLTHPHYTVAPVVETIFIDGFKFEICEFNTESARKEFGVSKASRFFLMIEGNYFNNETLEKGGLMIGDEIWSAYCKDRKFINDLISDFEKKLEAIEKWQERASRIKEGRYNTFQITVEKLKSDLKSRYGVHLK</sequence>
<dbReference type="AlphaFoldDB" id="A0ABD4DRR6"/>
<accession>A0ABD4DRR6</accession>
<evidence type="ECO:0000313" key="1">
    <source>
        <dbReference type="EMBL" id="KUY20888.1"/>
    </source>
</evidence>
<dbReference type="Proteomes" id="UP000064412">
    <property type="component" value="Unassembled WGS sequence"/>
</dbReference>
<comment type="caution">
    <text evidence="1">The sequence shown here is derived from an EMBL/GenBank/DDBJ whole genome shotgun (WGS) entry which is preliminary data.</text>
</comment>
<protein>
    <submittedName>
        <fullName evidence="1">Uncharacterized protein</fullName>
    </submittedName>
</protein>
<dbReference type="EMBL" id="LNOI01000001">
    <property type="protein sequence ID" value="KUY20888.1"/>
    <property type="molecule type" value="Genomic_DNA"/>
</dbReference>
<name>A0ABD4DRR6_ELIMR</name>
<dbReference type="RefSeq" id="WP_059344522.1">
    <property type="nucleotide sequence ID" value="NZ_FTQX01000016.1"/>
</dbReference>
<reference evidence="1 2" key="1">
    <citation type="submission" date="2015-11" db="EMBL/GenBank/DDBJ databases">
        <authorList>
            <person name="Nicholson A.C."/>
            <person name="Humrighouse B.W."/>
            <person name="Graziano J."/>
            <person name="Lasker B."/>
            <person name="Whitney A.M."/>
            <person name="Mcquiston J.R."/>
        </authorList>
    </citation>
    <scope>NUCLEOTIDE SEQUENCE [LARGE SCALE GENOMIC DNA]</scope>
    <source>
        <strain evidence="1 2">G4071</strain>
    </source>
</reference>
<organism evidence="1 2">
    <name type="scientific">Elizabethkingia miricola</name>
    <name type="common">Chryseobacterium miricola</name>
    <dbReference type="NCBI Taxonomy" id="172045"/>
    <lineage>
        <taxon>Bacteria</taxon>
        <taxon>Pseudomonadati</taxon>
        <taxon>Bacteroidota</taxon>
        <taxon>Flavobacteriia</taxon>
        <taxon>Flavobacteriales</taxon>
        <taxon>Weeksellaceae</taxon>
        <taxon>Elizabethkingia</taxon>
    </lineage>
</organism>
<evidence type="ECO:0000313" key="2">
    <source>
        <dbReference type="Proteomes" id="UP000064412"/>
    </source>
</evidence>
<proteinExistence type="predicted"/>
<gene>
    <name evidence="1" type="ORF">ATB95_08300</name>
</gene>